<sequence length="870" mass="95138">MTCEILCDYHLKQSGATFSADFGIEFIQTTLAASPVFIQFDSVITCEASIIKKKNNKVQIDWACLGVNWKPNHEYRLVFGSDTFRDVANSKKQGNPEFEVTFTSNPLPALRITDPSFQSDPLPNSTDVINNTKIEFVFDRVMRTDCPGKLYLYENAATDILIKTYTMGVDIESKIYSDDLTKFTIDTLGLLKANTNYYVISDGIVFRDWDNLAYPAFAPGDYTFTTDQSTDNFPDLISFVLSSGTLAATFIRYRDPGSTVIDATATLTGPENWRLRRSPSDLITTSDQSAGLTYANGGLSSQLLSQSEFVDIFLTYANALGQANINSVTDMSSIPGYLRRTISNFVQSIFSTNINNNRNRSTPSSISSEFTNSFTGDWAVLTTFRAAETYSTNTTVSITNGPLFPIKNTTGDGAGTYTVTIQPDDLTAVTNLNTTGWSLLQSPAPATNSSFGYYTSLSKDMSTMAVSQFIDTGPGFTASKVYIFIRSGPNKLWTQQTLLNVTQPSSYIQFGWKTALSSDGNTLAITASGNYVGNYTLTDSSFYVYTRSGSTWTQQARITSIYDCKTIDISSDGNTISVSGTDATNGSGLFIYTRTGSSWTKQTTTPLGSVNDISSGNSLSNDGNTLFDGKIVYTRSGTTWSVSNDLSSSLSNYTWFSSTAYSDYSYAGWPVARMSKDGNTIISAYDTNLRSFVRSGSTWTYESSQNVLFKAYESNFSISENGSQVIVSWFLETNSGGTRAGSVRCYSRNSGVWSMTGPYRYSSNPSGSNWFGYGLTLSADGGFAIIQQYNNGGAIGQAGSLEFFYFNGTPSFNSSTKTLTITGKRLQVNEQIDHMFLVPGTGYTSNFNLVYTGTVPDGRSTTRTQAVTRV</sequence>
<organism evidence="1">
    <name type="scientific">uncultured Caudovirales phage</name>
    <dbReference type="NCBI Taxonomy" id="2100421"/>
    <lineage>
        <taxon>Viruses</taxon>
        <taxon>Duplodnaviria</taxon>
        <taxon>Heunggongvirae</taxon>
        <taxon>Uroviricota</taxon>
        <taxon>Caudoviricetes</taxon>
        <taxon>Peduoviridae</taxon>
        <taxon>Maltschvirus</taxon>
        <taxon>Maltschvirus maltsch</taxon>
    </lineage>
</organism>
<reference evidence="1" key="1">
    <citation type="submission" date="2020-05" db="EMBL/GenBank/DDBJ databases">
        <authorList>
            <person name="Chiriac C."/>
            <person name="Salcher M."/>
            <person name="Ghai R."/>
            <person name="Kavagutti S V."/>
        </authorList>
    </citation>
    <scope>NUCLEOTIDE SEQUENCE</scope>
</reference>
<evidence type="ECO:0000313" key="1">
    <source>
        <dbReference type="EMBL" id="CAB5225774.1"/>
    </source>
</evidence>
<gene>
    <name evidence="1" type="ORF">UFOVP758_18</name>
</gene>
<accession>A0A6J7X466</accession>
<proteinExistence type="predicted"/>
<dbReference type="PANTHER" id="PTHR36220:SF1">
    <property type="entry name" value="GAMMA TUBULIN COMPLEX COMPONENT C-TERMINAL DOMAIN-CONTAINING PROTEIN"/>
    <property type="match status" value="1"/>
</dbReference>
<dbReference type="SUPFAM" id="SSF50960">
    <property type="entry name" value="TolB, C-terminal domain"/>
    <property type="match status" value="1"/>
</dbReference>
<dbReference type="PANTHER" id="PTHR36220">
    <property type="entry name" value="UNNAMED PRODUCT"/>
    <property type="match status" value="1"/>
</dbReference>
<protein>
    <submittedName>
        <fullName evidence="1">Uncharacterized protein</fullName>
    </submittedName>
</protein>
<name>A0A6J7X466_9CAUD</name>
<dbReference type="EMBL" id="LR798353">
    <property type="protein sequence ID" value="CAB5225774.1"/>
    <property type="molecule type" value="Genomic_DNA"/>
</dbReference>